<dbReference type="EC" id="2.4.1.212" evidence="4"/>
<evidence type="ECO:0000259" key="3">
    <source>
        <dbReference type="Pfam" id="PF02709"/>
    </source>
</evidence>
<dbReference type="SUPFAM" id="SSF53448">
    <property type="entry name" value="Nucleotide-diphospho-sugar transferases"/>
    <property type="match status" value="1"/>
</dbReference>
<dbReference type="Gene3D" id="3.90.550.10">
    <property type="entry name" value="Spore Coat Polysaccharide Biosynthesis Protein SpsA, Chain A"/>
    <property type="match status" value="1"/>
</dbReference>
<feature type="domain" description="Glycosyltransferase 2-like" evidence="2">
    <location>
        <begin position="6"/>
        <end position="134"/>
    </location>
</feature>
<organism evidence="4">
    <name type="scientific">hydrocarbon metagenome</name>
    <dbReference type="NCBI Taxonomy" id="938273"/>
    <lineage>
        <taxon>unclassified sequences</taxon>
        <taxon>metagenomes</taxon>
        <taxon>ecological metagenomes</taxon>
    </lineage>
</organism>
<keyword evidence="1 4" id="KW-0808">Transferase</keyword>
<dbReference type="InterPro" id="IPR029044">
    <property type="entry name" value="Nucleotide-diphossugar_trans"/>
</dbReference>
<accession>A0A0W8E7D1</accession>
<dbReference type="GO" id="GO:0050510">
    <property type="term" value="F:N-acetylgalactosaminyl-proteoglycan 3-beta-glucuronosyltransferase activity"/>
    <property type="evidence" value="ECO:0007669"/>
    <property type="project" value="UniProtKB-EC"/>
</dbReference>
<name>A0A0W8E7D1_9ZZZZ</name>
<evidence type="ECO:0000259" key="2">
    <source>
        <dbReference type="Pfam" id="PF00535"/>
    </source>
</evidence>
<keyword evidence="4" id="KW-0328">Glycosyltransferase</keyword>
<sequence length="255" mass="29495">MGCITSILITAFQRPHLLRWGLYSLAKQAMPADFETIVLNDGINDETQAICKEYQQELNLQYVFTGQRNQDGIIKWRVPGFAINIGAKIAQGKILIISCAEMFHINDCIIHLSYPLLANPKLIGIPIARDDHDSSFLNGLIASGGRFNYNRFYNYYPHLNTKLPFLSSISRQEFLSIGGYDEDFVGIGYDDNDLMLRLIKNGCTYFQTAAETIHLYHERIWYARENAPETVYNRNLFYSRQNQIMRNQNREWGKF</sequence>
<dbReference type="InterPro" id="IPR027791">
    <property type="entry name" value="Galactosyl_T_C"/>
</dbReference>
<dbReference type="PANTHER" id="PTHR22916:SF3">
    <property type="entry name" value="UDP-GLCNAC:BETAGAL BETA-1,3-N-ACETYLGLUCOSAMINYLTRANSFERASE-LIKE PROTEIN 1"/>
    <property type="match status" value="1"/>
</dbReference>
<dbReference type="EC" id="2.4.1.226" evidence="4"/>
<dbReference type="GO" id="GO:0050501">
    <property type="term" value="F:hyaluronan synthase activity"/>
    <property type="evidence" value="ECO:0007669"/>
    <property type="project" value="UniProtKB-EC"/>
</dbReference>
<dbReference type="InterPro" id="IPR001173">
    <property type="entry name" value="Glyco_trans_2-like"/>
</dbReference>
<dbReference type="Pfam" id="PF02709">
    <property type="entry name" value="Glyco_transf_7C"/>
    <property type="match status" value="1"/>
</dbReference>
<evidence type="ECO:0000256" key="1">
    <source>
        <dbReference type="ARBA" id="ARBA00022679"/>
    </source>
</evidence>
<feature type="domain" description="Galactosyltransferase C-terminal" evidence="3">
    <location>
        <begin position="166"/>
        <end position="217"/>
    </location>
</feature>
<dbReference type="PANTHER" id="PTHR22916">
    <property type="entry name" value="GLYCOSYLTRANSFERASE"/>
    <property type="match status" value="1"/>
</dbReference>
<comment type="caution">
    <text evidence="4">The sequence shown here is derived from an EMBL/GenBank/DDBJ whole genome shotgun (WGS) entry which is preliminary data.</text>
</comment>
<reference evidence="4" key="1">
    <citation type="journal article" date="2015" name="Proc. Natl. Acad. Sci. U.S.A.">
        <title>Networks of energetic and metabolic interactions define dynamics in microbial communities.</title>
        <authorList>
            <person name="Embree M."/>
            <person name="Liu J.K."/>
            <person name="Al-Bassam M.M."/>
            <person name="Zengler K."/>
        </authorList>
    </citation>
    <scope>NUCLEOTIDE SEQUENCE</scope>
</reference>
<proteinExistence type="predicted"/>
<evidence type="ECO:0000313" key="4">
    <source>
        <dbReference type="EMBL" id="KUG04339.1"/>
    </source>
</evidence>
<dbReference type="EMBL" id="LNQE01001852">
    <property type="protein sequence ID" value="KUG04339.1"/>
    <property type="molecule type" value="Genomic_DNA"/>
</dbReference>
<dbReference type="Pfam" id="PF00535">
    <property type="entry name" value="Glycos_transf_2"/>
    <property type="match status" value="1"/>
</dbReference>
<gene>
    <name evidence="4" type="ORF">ASZ90_018239</name>
</gene>
<dbReference type="AlphaFoldDB" id="A0A0W8E7D1"/>
<protein>
    <submittedName>
        <fullName evidence="4">Hyaluronan synthase</fullName>
        <ecNumber evidence="4">2.4.1.212</ecNumber>
        <ecNumber evidence="4">2.4.1.226</ecNumber>
    </submittedName>
</protein>